<protein>
    <submittedName>
        <fullName evidence="2">Type I toxin-antitoxin system toxin SymE</fullName>
    </submittedName>
</protein>
<evidence type="ECO:0000313" key="3">
    <source>
        <dbReference type="Proteomes" id="UP000295063"/>
    </source>
</evidence>
<name>A0A4R1PUQ9_9FIRM</name>
<comment type="caution">
    <text evidence="2">The sequence shown here is derived from an EMBL/GenBank/DDBJ whole genome shotgun (WGS) entry which is preliminary data.</text>
</comment>
<sequence length="72" mass="8165">MSGERERSRILTVYYTYLNQGKDRRPLIRLQGKWLQELGFSSGAKIEVTESNGGLFIKARRIDAGEDSHAGH</sequence>
<accession>A0A4R1PUQ9</accession>
<dbReference type="GO" id="GO:0005737">
    <property type="term" value="C:cytoplasm"/>
    <property type="evidence" value="ECO:0007669"/>
    <property type="project" value="InterPro"/>
</dbReference>
<dbReference type="InterPro" id="IPR014944">
    <property type="entry name" value="Toxin_SymE-like"/>
</dbReference>
<evidence type="ECO:0000259" key="1">
    <source>
        <dbReference type="Pfam" id="PF08845"/>
    </source>
</evidence>
<feature type="domain" description="Toxin SymE-like" evidence="1">
    <location>
        <begin position="9"/>
        <end position="58"/>
    </location>
</feature>
<keyword evidence="3" id="KW-1185">Reference proteome</keyword>
<dbReference type="GO" id="GO:0003723">
    <property type="term" value="F:RNA binding"/>
    <property type="evidence" value="ECO:0007669"/>
    <property type="project" value="InterPro"/>
</dbReference>
<dbReference type="AlphaFoldDB" id="A0A4R1PUQ9"/>
<organism evidence="2 3">
    <name type="scientific">Anaerospora hongkongensis</name>
    <dbReference type="NCBI Taxonomy" id="244830"/>
    <lineage>
        <taxon>Bacteria</taxon>
        <taxon>Bacillati</taxon>
        <taxon>Bacillota</taxon>
        <taxon>Negativicutes</taxon>
        <taxon>Selenomonadales</taxon>
        <taxon>Sporomusaceae</taxon>
        <taxon>Anaerospora</taxon>
    </lineage>
</organism>
<reference evidence="2 3" key="1">
    <citation type="submission" date="2019-03" db="EMBL/GenBank/DDBJ databases">
        <title>Genomic Encyclopedia of Type Strains, Phase IV (KMG-IV): sequencing the most valuable type-strain genomes for metagenomic binning, comparative biology and taxonomic classification.</title>
        <authorList>
            <person name="Goeker M."/>
        </authorList>
    </citation>
    <scope>NUCLEOTIDE SEQUENCE [LARGE SCALE GENOMIC DNA]</scope>
    <source>
        <strain evidence="2 3">DSM 15969</strain>
    </source>
</reference>
<gene>
    <name evidence="2" type="ORF">EV210_12715</name>
</gene>
<dbReference type="Pfam" id="PF08845">
    <property type="entry name" value="SymE_toxin"/>
    <property type="match status" value="1"/>
</dbReference>
<dbReference type="GO" id="GO:0016070">
    <property type="term" value="P:RNA metabolic process"/>
    <property type="evidence" value="ECO:0007669"/>
    <property type="project" value="InterPro"/>
</dbReference>
<dbReference type="OrthoDB" id="9803936at2"/>
<dbReference type="RefSeq" id="WP_132083749.1">
    <property type="nucleotide sequence ID" value="NZ_SLUI01000027.1"/>
</dbReference>
<proteinExistence type="predicted"/>
<dbReference type="GO" id="GO:0016788">
    <property type="term" value="F:hydrolase activity, acting on ester bonds"/>
    <property type="evidence" value="ECO:0007669"/>
    <property type="project" value="InterPro"/>
</dbReference>
<dbReference type="Proteomes" id="UP000295063">
    <property type="component" value="Unassembled WGS sequence"/>
</dbReference>
<evidence type="ECO:0000313" key="2">
    <source>
        <dbReference type="EMBL" id="TCL31763.1"/>
    </source>
</evidence>
<dbReference type="EMBL" id="SLUI01000027">
    <property type="protein sequence ID" value="TCL31763.1"/>
    <property type="molecule type" value="Genomic_DNA"/>
</dbReference>